<evidence type="ECO:0000256" key="8">
    <source>
        <dbReference type="SAM" id="Phobius"/>
    </source>
</evidence>
<dbReference type="GO" id="GO:0022857">
    <property type="term" value="F:transmembrane transporter activity"/>
    <property type="evidence" value="ECO:0007669"/>
    <property type="project" value="InterPro"/>
</dbReference>
<reference evidence="9" key="1">
    <citation type="submission" date="2020-05" db="EMBL/GenBank/DDBJ databases">
        <authorList>
            <person name="Chiriac C."/>
            <person name="Salcher M."/>
            <person name="Ghai R."/>
            <person name="Kavagutti S V."/>
        </authorList>
    </citation>
    <scope>NUCLEOTIDE SEQUENCE</scope>
</reference>
<evidence type="ECO:0000256" key="4">
    <source>
        <dbReference type="ARBA" id="ARBA00022519"/>
    </source>
</evidence>
<dbReference type="Pfam" id="PF02653">
    <property type="entry name" value="BPD_transp_2"/>
    <property type="match status" value="1"/>
</dbReference>
<feature type="transmembrane region" description="Helical" evidence="8">
    <location>
        <begin position="232"/>
        <end position="254"/>
    </location>
</feature>
<dbReference type="CDD" id="cd06579">
    <property type="entry name" value="TM_PBP1_transp_AraH_like"/>
    <property type="match status" value="1"/>
</dbReference>
<feature type="transmembrane region" description="Helical" evidence="8">
    <location>
        <begin position="129"/>
        <end position="148"/>
    </location>
</feature>
<organism evidence="9">
    <name type="scientific">freshwater metagenome</name>
    <dbReference type="NCBI Taxonomy" id="449393"/>
    <lineage>
        <taxon>unclassified sequences</taxon>
        <taxon>metagenomes</taxon>
        <taxon>ecological metagenomes</taxon>
    </lineage>
</organism>
<keyword evidence="3" id="KW-1003">Cell membrane</keyword>
<dbReference type="InterPro" id="IPR001851">
    <property type="entry name" value="ABC_transp_permease"/>
</dbReference>
<feature type="transmembrane region" description="Helical" evidence="8">
    <location>
        <begin position="54"/>
        <end position="75"/>
    </location>
</feature>
<feature type="transmembrane region" description="Helical" evidence="8">
    <location>
        <begin position="311"/>
        <end position="328"/>
    </location>
</feature>
<evidence type="ECO:0000256" key="5">
    <source>
        <dbReference type="ARBA" id="ARBA00022692"/>
    </source>
</evidence>
<keyword evidence="7 8" id="KW-0472">Membrane</keyword>
<evidence type="ECO:0000256" key="6">
    <source>
        <dbReference type="ARBA" id="ARBA00022989"/>
    </source>
</evidence>
<protein>
    <submittedName>
        <fullName evidence="9">Unannotated protein</fullName>
    </submittedName>
</protein>
<gene>
    <name evidence="9" type="ORF">UFOPK3820_00704</name>
</gene>
<name>A0A6J5Z9G7_9ZZZZ</name>
<proteinExistence type="predicted"/>
<feature type="transmembrane region" description="Helical" evidence="8">
    <location>
        <begin position="27"/>
        <end position="48"/>
    </location>
</feature>
<keyword evidence="2" id="KW-0813">Transport</keyword>
<evidence type="ECO:0000256" key="3">
    <source>
        <dbReference type="ARBA" id="ARBA00022475"/>
    </source>
</evidence>
<comment type="subcellular location">
    <subcellularLocation>
        <location evidence="1">Cell membrane</location>
        <topology evidence="1">Multi-pass membrane protein</topology>
    </subcellularLocation>
</comment>
<feature type="transmembrane region" description="Helical" evidence="8">
    <location>
        <begin position="105"/>
        <end position="122"/>
    </location>
</feature>
<evidence type="ECO:0000256" key="7">
    <source>
        <dbReference type="ARBA" id="ARBA00023136"/>
    </source>
</evidence>
<dbReference type="GO" id="GO:0005886">
    <property type="term" value="C:plasma membrane"/>
    <property type="evidence" value="ECO:0007669"/>
    <property type="project" value="UniProtKB-SubCell"/>
</dbReference>
<feature type="transmembrane region" description="Helical" evidence="8">
    <location>
        <begin position="177"/>
        <end position="198"/>
    </location>
</feature>
<feature type="transmembrane region" description="Helical" evidence="8">
    <location>
        <begin position="287"/>
        <end position="305"/>
    </location>
</feature>
<keyword evidence="5 8" id="KW-0812">Transmembrane</keyword>
<dbReference type="PANTHER" id="PTHR32196">
    <property type="entry name" value="ABC TRANSPORTER PERMEASE PROTEIN YPHD-RELATED-RELATED"/>
    <property type="match status" value="1"/>
</dbReference>
<dbReference type="PANTHER" id="PTHR32196:SF71">
    <property type="entry name" value="AUTOINDUCER 2 IMPORT SYSTEM PERMEASE PROTEIN LSRD"/>
    <property type="match status" value="1"/>
</dbReference>
<evidence type="ECO:0000256" key="2">
    <source>
        <dbReference type="ARBA" id="ARBA00022448"/>
    </source>
</evidence>
<accession>A0A6J5Z9G7</accession>
<dbReference type="AlphaFoldDB" id="A0A6J5Z9G7"/>
<evidence type="ECO:0000313" key="9">
    <source>
        <dbReference type="EMBL" id="CAB4337722.1"/>
    </source>
</evidence>
<keyword evidence="4" id="KW-0997">Cell inner membrane</keyword>
<evidence type="ECO:0000256" key="1">
    <source>
        <dbReference type="ARBA" id="ARBA00004651"/>
    </source>
</evidence>
<dbReference type="EMBL" id="CAESAB010000022">
    <property type="protein sequence ID" value="CAB4337722.1"/>
    <property type="molecule type" value="Genomic_DNA"/>
</dbReference>
<keyword evidence="6 8" id="KW-1133">Transmembrane helix</keyword>
<sequence length="334" mass="35953">MTEKTDSKAKNNAARPPSFWRRFGMQFGIWGVGIAMWLVFVVTASEAFTSKDIYLAFASSTPLFALMAIPLTLIVITGEIDLSFPSVMALATATFAKIYSGTGNIWLGFLVALIAGTLAGYFNGWLVTYFAIPSLVITIGTGFLFRGIELAWMNGTGVGLTDKELAGVSNLLVGRSFFGIANQFWWAVLATIILWFVLNRTQFGAHVFLTGDNKTSAQLMGVNVNRVKRRTFAIMGFFAAFAGLVASFEVSYFWPTLGEGLLMNSIASVFLGGTSVFGGIGTVTGTFVGSFIIGAINAGIVASGINAFYTQVFFGLVIILSVIMQAVISKRIKR</sequence>